<feature type="domain" description="Major facilitator superfamily (MFS) profile" evidence="7">
    <location>
        <begin position="1"/>
        <end position="410"/>
    </location>
</feature>
<keyword evidence="2" id="KW-0813">Transport</keyword>
<dbReference type="InterPro" id="IPR011701">
    <property type="entry name" value="MFS"/>
</dbReference>
<evidence type="ECO:0000256" key="1">
    <source>
        <dbReference type="ARBA" id="ARBA00004141"/>
    </source>
</evidence>
<comment type="subcellular location">
    <subcellularLocation>
        <location evidence="1">Membrane</location>
        <topology evidence="1">Multi-pass membrane protein</topology>
    </subcellularLocation>
</comment>
<feature type="transmembrane region" description="Helical" evidence="6">
    <location>
        <begin position="128"/>
        <end position="149"/>
    </location>
</feature>
<evidence type="ECO:0000256" key="2">
    <source>
        <dbReference type="ARBA" id="ARBA00022448"/>
    </source>
</evidence>
<dbReference type="PANTHER" id="PTHR43791">
    <property type="entry name" value="PERMEASE-RELATED"/>
    <property type="match status" value="1"/>
</dbReference>
<dbReference type="RefSeq" id="XP_043011628.1">
    <property type="nucleotide sequence ID" value="XM_043150540.1"/>
</dbReference>
<feature type="transmembrane region" description="Helical" evidence="6">
    <location>
        <begin position="94"/>
        <end position="116"/>
    </location>
</feature>
<feature type="transmembrane region" description="Helical" evidence="6">
    <location>
        <begin position="298"/>
        <end position="317"/>
    </location>
</feature>
<evidence type="ECO:0000259" key="7">
    <source>
        <dbReference type="PROSITE" id="PS50850"/>
    </source>
</evidence>
<name>A0A9P7S6I5_9AGAR</name>
<reference evidence="8" key="1">
    <citation type="journal article" date="2021" name="Genome Biol. Evol.">
        <title>The assembled and annotated genome of the fairy-ring fungus Marasmius oreades.</title>
        <authorList>
            <person name="Hiltunen M."/>
            <person name="Ament-Velasquez S.L."/>
            <person name="Johannesson H."/>
        </authorList>
    </citation>
    <scope>NUCLEOTIDE SEQUENCE</scope>
    <source>
        <strain evidence="8">03SP1</strain>
    </source>
</reference>
<keyword evidence="9" id="KW-1185">Reference proteome</keyword>
<accession>A0A9P7S6I5</accession>
<dbReference type="EMBL" id="CM032183">
    <property type="protein sequence ID" value="KAG7095158.1"/>
    <property type="molecule type" value="Genomic_DNA"/>
</dbReference>
<dbReference type="PANTHER" id="PTHR43791:SF49">
    <property type="entry name" value="TRANSPORTER, PUTATIVE (AFU_ORTHOLOGUE AFUA_4G04250)-RELATED"/>
    <property type="match status" value="1"/>
</dbReference>
<gene>
    <name evidence="8" type="ORF">E1B28_005937</name>
</gene>
<feature type="transmembrane region" description="Helical" evidence="6">
    <location>
        <begin position="323"/>
        <end position="344"/>
    </location>
</feature>
<protein>
    <recommendedName>
        <fullName evidence="7">Major facilitator superfamily (MFS) profile domain-containing protein</fullName>
    </recommendedName>
</protein>
<dbReference type="Proteomes" id="UP001049176">
    <property type="component" value="Chromosome 3"/>
</dbReference>
<evidence type="ECO:0000313" key="8">
    <source>
        <dbReference type="EMBL" id="KAG7095158.1"/>
    </source>
</evidence>
<dbReference type="GO" id="GO:0016020">
    <property type="term" value="C:membrane"/>
    <property type="evidence" value="ECO:0007669"/>
    <property type="project" value="UniProtKB-SubCell"/>
</dbReference>
<feature type="transmembrane region" description="Helical" evidence="6">
    <location>
        <begin position="356"/>
        <end position="376"/>
    </location>
</feature>
<keyword evidence="4 6" id="KW-1133">Transmembrane helix</keyword>
<feature type="transmembrane region" description="Helical" evidence="6">
    <location>
        <begin position="388"/>
        <end position="405"/>
    </location>
</feature>
<comment type="caution">
    <text evidence="8">The sequence shown here is derived from an EMBL/GenBank/DDBJ whole genome shotgun (WGS) entry which is preliminary data.</text>
</comment>
<evidence type="ECO:0000256" key="4">
    <source>
        <dbReference type="ARBA" id="ARBA00022989"/>
    </source>
</evidence>
<keyword evidence="5 6" id="KW-0472">Membrane</keyword>
<dbReference type="InterPro" id="IPR020846">
    <property type="entry name" value="MFS_dom"/>
</dbReference>
<evidence type="ECO:0000313" key="9">
    <source>
        <dbReference type="Proteomes" id="UP001049176"/>
    </source>
</evidence>
<feature type="transmembrane region" description="Helical" evidence="6">
    <location>
        <begin position="68"/>
        <end position="88"/>
    </location>
</feature>
<proteinExistence type="predicted"/>
<dbReference type="FunFam" id="1.20.1250.20:FF:000013">
    <property type="entry name" value="MFS general substrate transporter"/>
    <property type="match status" value="1"/>
</dbReference>
<dbReference type="FunFam" id="1.20.1250.20:FF:000057">
    <property type="entry name" value="MFS general substrate transporter"/>
    <property type="match status" value="1"/>
</dbReference>
<keyword evidence="3 6" id="KW-0812">Transmembrane</keyword>
<sequence length="425" mass="47306">MIIYLLCFLDRSNIGNAKVLNGDDNSSLQQTTHTSNDEFNTALMVFLVAYILFETPSTYMLKKFRPSRWIAFLMFGWGCMTMCLSAVHNFAQLAALRFLLGMFEAGLFPGLVYFLTFWYKPEERALRVALILASATLAGAFGGAIAFGIGSMNGVQGLQAWRWLFLIEGVPACISALLVFFLFPDYPEIAHWLTDAERYIIIKRLSGAASVGHDKLTWKESKETLMDWRLYVHYLVYICISVPFSSISLFAPTIVSGLGYRGLDAQLFTVPPYAIAFVVTVIVSWLSDRHEARSWGCMISLLIAGIGFIVEGALHPTAFKARYSVLCVAVSFSFSSIPPLLSWLTGNLRTTTSATLSVPLNVSFGGIGQIIGVYIYKASESPGYPTGHFINAGFALFGSTLALWLRKLYLRRNNQLGEGDRRWRL</sequence>
<dbReference type="Gene3D" id="1.20.1250.20">
    <property type="entry name" value="MFS general substrate transporter like domains"/>
    <property type="match status" value="2"/>
</dbReference>
<dbReference type="Pfam" id="PF07690">
    <property type="entry name" value="MFS_1"/>
    <property type="match status" value="1"/>
</dbReference>
<dbReference type="AlphaFoldDB" id="A0A9P7S6I5"/>
<organism evidence="8 9">
    <name type="scientific">Marasmius oreades</name>
    <name type="common">fairy-ring Marasmius</name>
    <dbReference type="NCBI Taxonomy" id="181124"/>
    <lineage>
        <taxon>Eukaryota</taxon>
        <taxon>Fungi</taxon>
        <taxon>Dikarya</taxon>
        <taxon>Basidiomycota</taxon>
        <taxon>Agaricomycotina</taxon>
        <taxon>Agaricomycetes</taxon>
        <taxon>Agaricomycetidae</taxon>
        <taxon>Agaricales</taxon>
        <taxon>Marasmiineae</taxon>
        <taxon>Marasmiaceae</taxon>
        <taxon>Marasmius</taxon>
    </lineage>
</organism>
<dbReference type="PROSITE" id="PS50850">
    <property type="entry name" value="MFS"/>
    <property type="match status" value="1"/>
</dbReference>
<feature type="transmembrane region" description="Helical" evidence="6">
    <location>
        <begin position="267"/>
        <end position="286"/>
    </location>
</feature>
<dbReference type="KEGG" id="more:E1B28_005937"/>
<dbReference type="OrthoDB" id="3639251at2759"/>
<dbReference type="GO" id="GO:0022857">
    <property type="term" value="F:transmembrane transporter activity"/>
    <property type="evidence" value="ECO:0007669"/>
    <property type="project" value="InterPro"/>
</dbReference>
<evidence type="ECO:0000256" key="5">
    <source>
        <dbReference type="ARBA" id="ARBA00023136"/>
    </source>
</evidence>
<feature type="transmembrane region" description="Helical" evidence="6">
    <location>
        <begin position="234"/>
        <end position="255"/>
    </location>
</feature>
<dbReference type="InterPro" id="IPR036259">
    <property type="entry name" value="MFS_trans_sf"/>
</dbReference>
<feature type="transmembrane region" description="Helical" evidence="6">
    <location>
        <begin position="161"/>
        <end position="183"/>
    </location>
</feature>
<dbReference type="SUPFAM" id="SSF103473">
    <property type="entry name" value="MFS general substrate transporter"/>
    <property type="match status" value="1"/>
</dbReference>
<dbReference type="GeneID" id="66075013"/>
<evidence type="ECO:0000256" key="6">
    <source>
        <dbReference type="SAM" id="Phobius"/>
    </source>
</evidence>
<evidence type="ECO:0000256" key="3">
    <source>
        <dbReference type="ARBA" id="ARBA00022692"/>
    </source>
</evidence>